<dbReference type="EMBL" id="ASPP01023870">
    <property type="protein sequence ID" value="ETO09842.1"/>
    <property type="molecule type" value="Genomic_DNA"/>
</dbReference>
<name>X6M8P2_RETFI</name>
<evidence type="ECO:0000313" key="2">
    <source>
        <dbReference type="EMBL" id="ETO09842.1"/>
    </source>
</evidence>
<gene>
    <name evidence="2" type="ORF">RFI_27535</name>
</gene>
<keyword evidence="3" id="KW-1185">Reference proteome</keyword>
<dbReference type="Proteomes" id="UP000023152">
    <property type="component" value="Unassembled WGS sequence"/>
</dbReference>
<organism evidence="2 3">
    <name type="scientific">Reticulomyxa filosa</name>
    <dbReference type="NCBI Taxonomy" id="46433"/>
    <lineage>
        <taxon>Eukaryota</taxon>
        <taxon>Sar</taxon>
        <taxon>Rhizaria</taxon>
        <taxon>Retaria</taxon>
        <taxon>Foraminifera</taxon>
        <taxon>Monothalamids</taxon>
        <taxon>Reticulomyxidae</taxon>
        <taxon>Reticulomyxa</taxon>
    </lineage>
</organism>
<evidence type="ECO:0008006" key="4">
    <source>
        <dbReference type="Google" id="ProtNLM"/>
    </source>
</evidence>
<accession>X6M8P2</accession>
<dbReference type="AlphaFoldDB" id="X6M8P2"/>
<comment type="caution">
    <text evidence="2">The sequence shown here is derived from an EMBL/GenBank/DDBJ whole genome shotgun (WGS) entry which is preliminary data.</text>
</comment>
<dbReference type="InterPro" id="IPR011333">
    <property type="entry name" value="SKP1/BTB/POZ_sf"/>
</dbReference>
<evidence type="ECO:0000256" key="1">
    <source>
        <dbReference type="SAM" id="MobiDB-lite"/>
    </source>
</evidence>
<sequence length="161" mass="18611">MSTEGKKEELESTKTKTEEEKLIDNDDSGDDEIALKGVEKDNKEGKSFPIKKRYCVLSTFVMTSDYKENVTTKMIAKDKTKKNYNVCERIDDPTVKEIEVCKVNSETLESIVKYLNEHKGKEPPPLPCPVRSTEMSEIVSVKWDAEFIDAFDKKRFLKLFW</sequence>
<proteinExistence type="predicted"/>
<feature type="compositionally biased region" description="Basic and acidic residues" evidence="1">
    <location>
        <begin position="33"/>
        <end position="44"/>
    </location>
</feature>
<reference evidence="2 3" key="1">
    <citation type="journal article" date="2013" name="Curr. Biol.">
        <title>The Genome of the Foraminiferan Reticulomyxa filosa.</title>
        <authorList>
            <person name="Glockner G."/>
            <person name="Hulsmann N."/>
            <person name="Schleicher M."/>
            <person name="Noegel A.A."/>
            <person name="Eichinger L."/>
            <person name="Gallinger C."/>
            <person name="Pawlowski J."/>
            <person name="Sierra R."/>
            <person name="Euteneuer U."/>
            <person name="Pillet L."/>
            <person name="Moustafa A."/>
            <person name="Platzer M."/>
            <person name="Groth M."/>
            <person name="Szafranski K."/>
            <person name="Schliwa M."/>
        </authorList>
    </citation>
    <scope>NUCLEOTIDE SEQUENCE [LARGE SCALE GENOMIC DNA]</scope>
</reference>
<feature type="compositionally biased region" description="Basic and acidic residues" evidence="1">
    <location>
        <begin position="1"/>
        <end position="24"/>
    </location>
</feature>
<feature type="region of interest" description="Disordered" evidence="1">
    <location>
        <begin position="1"/>
        <end position="44"/>
    </location>
</feature>
<protein>
    <recommendedName>
        <fullName evidence="4">SKP1 component POZ domain-containing protein</fullName>
    </recommendedName>
</protein>
<dbReference type="Gene3D" id="3.30.710.10">
    <property type="entry name" value="Potassium Channel Kv1.1, Chain A"/>
    <property type="match status" value="1"/>
</dbReference>
<evidence type="ECO:0000313" key="3">
    <source>
        <dbReference type="Proteomes" id="UP000023152"/>
    </source>
</evidence>